<protein>
    <submittedName>
        <fullName evidence="2">Uncharacterized protein</fullName>
    </submittedName>
</protein>
<evidence type="ECO:0000256" key="1">
    <source>
        <dbReference type="SAM" id="Phobius"/>
    </source>
</evidence>
<dbReference type="Proteomes" id="UP000593571">
    <property type="component" value="Unassembled WGS sequence"/>
</dbReference>
<evidence type="ECO:0000313" key="3">
    <source>
        <dbReference type="Proteomes" id="UP000593571"/>
    </source>
</evidence>
<sequence length="148" mass="17067">MYQQHICSERASALCNKIVNGLERILLLLLFLFFFPLFNSLPHPNLWMLPFLLKNWISEGGESLPTHSQHASRAWRIRGMVHSSTWGMKPGLSACKADLLTTTPWSHPLLLFQGNKKLSEELFCSVVYLFMESVLNTSFVRSKEKNWN</sequence>
<evidence type="ECO:0000313" key="2">
    <source>
        <dbReference type="EMBL" id="KAF6447467.1"/>
    </source>
</evidence>
<comment type="caution">
    <text evidence="2">The sequence shown here is derived from an EMBL/GenBank/DDBJ whole genome shotgun (WGS) entry which is preliminary data.</text>
</comment>
<reference evidence="2 3" key="1">
    <citation type="journal article" date="2020" name="Nature">
        <title>Six reference-quality genomes reveal evolution of bat adaptations.</title>
        <authorList>
            <person name="Jebb D."/>
            <person name="Huang Z."/>
            <person name="Pippel M."/>
            <person name="Hughes G.M."/>
            <person name="Lavrichenko K."/>
            <person name="Devanna P."/>
            <person name="Winkler S."/>
            <person name="Jermiin L.S."/>
            <person name="Skirmuntt E.C."/>
            <person name="Katzourakis A."/>
            <person name="Burkitt-Gray L."/>
            <person name="Ray D.A."/>
            <person name="Sullivan K.A.M."/>
            <person name="Roscito J.G."/>
            <person name="Kirilenko B.M."/>
            <person name="Davalos L.M."/>
            <person name="Corthals A.P."/>
            <person name="Power M.L."/>
            <person name="Jones G."/>
            <person name="Ransome R.D."/>
            <person name="Dechmann D.K.N."/>
            <person name="Locatelli A.G."/>
            <person name="Puechmaille S.J."/>
            <person name="Fedrigo O."/>
            <person name="Jarvis E.D."/>
            <person name="Hiller M."/>
            <person name="Vernes S.C."/>
            <person name="Myers E.W."/>
            <person name="Teeling E.C."/>
        </authorList>
    </citation>
    <scope>NUCLEOTIDE SEQUENCE [LARGE SCALE GENOMIC DNA]</scope>
    <source>
        <strain evidence="2">MRouAeg1</strain>
        <tissue evidence="2">Muscle</tissue>
    </source>
</reference>
<gene>
    <name evidence="2" type="ORF">HJG63_011928</name>
</gene>
<name>A0A7J8FIA8_ROUAE</name>
<dbReference type="AlphaFoldDB" id="A0A7J8FIA8"/>
<accession>A0A7J8FIA8</accession>
<keyword evidence="1" id="KW-1133">Transmembrane helix</keyword>
<dbReference type="EMBL" id="JACASE010000007">
    <property type="protein sequence ID" value="KAF6447467.1"/>
    <property type="molecule type" value="Genomic_DNA"/>
</dbReference>
<keyword evidence="1" id="KW-0472">Membrane</keyword>
<keyword evidence="1" id="KW-0812">Transmembrane</keyword>
<proteinExistence type="predicted"/>
<keyword evidence="3" id="KW-1185">Reference proteome</keyword>
<feature type="transmembrane region" description="Helical" evidence="1">
    <location>
        <begin position="21"/>
        <end position="38"/>
    </location>
</feature>
<organism evidence="2 3">
    <name type="scientific">Rousettus aegyptiacus</name>
    <name type="common">Egyptian fruit bat</name>
    <name type="synonym">Pteropus aegyptiacus</name>
    <dbReference type="NCBI Taxonomy" id="9407"/>
    <lineage>
        <taxon>Eukaryota</taxon>
        <taxon>Metazoa</taxon>
        <taxon>Chordata</taxon>
        <taxon>Craniata</taxon>
        <taxon>Vertebrata</taxon>
        <taxon>Euteleostomi</taxon>
        <taxon>Mammalia</taxon>
        <taxon>Eutheria</taxon>
        <taxon>Laurasiatheria</taxon>
        <taxon>Chiroptera</taxon>
        <taxon>Yinpterochiroptera</taxon>
        <taxon>Pteropodoidea</taxon>
        <taxon>Pteropodidae</taxon>
        <taxon>Rousettinae</taxon>
        <taxon>Rousettus</taxon>
    </lineage>
</organism>